<keyword evidence="4 6" id="KW-1133">Transmembrane helix</keyword>
<keyword evidence="3 6" id="KW-0812">Transmembrane</keyword>
<proteinExistence type="inferred from homology"/>
<reference evidence="7 8" key="1">
    <citation type="submission" date="2024-12" db="EMBL/GenBank/DDBJ databases">
        <authorList>
            <person name="Hu S."/>
        </authorList>
    </citation>
    <scope>NUCLEOTIDE SEQUENCE [LARGE SCALE GENOMIC DNA]</scope>
    <source>
        <strain evidence="7 8">THG-T11</strain>
    </source>
</reference>
<comment type="subcellular location">
    <subcellularLocation>
        <location evidence="1">Membrane</location>
        <topology evidence="1">Multi-pass membrane protein</topology>
    </subcellularLocation>
</comment>
<dbReference type="EMBL" id="SSHJ02000008">
    <property type="protein sequence ID" value="MFN0257121.1"/>
    <property type="molecule type" value="Genomic_DNA"/>
</dbReference>
<dbReference type="PANTHER" id="PTHR43461:SF1">
    <property type="entry name" value="TRANSMEMBRANE PROTEIN 256"/>
    <property type="match status" value="1"/>
</dbReference>
<gene>
    <name evidence="7" type="ORF">E6A44_016140</name>
</gene>
<comment type="caution">
    <text evidence="7">The sequence shown here is derived from an EMBL/GenBank/DDBJ whole genome shotgun (WGS) entry which is preliminary data.</text>
</comment>
<dbReference type="RefSeq" id="WP_138724198.1">
    <property type="nucleotide sequence ID" value="NZ_SSHJ02000008.1"/>
</dbReference>
<feature type="transmembrane region" description="Helical" evidence="6">
    <location>
        <begin position="6"/>
        <end position="25"/>
    </location>
</feature>
<evidence type="ECO:0000256" key="6">
    <source>
        <dbReference type="SAM" id="Phobius"/>
    </source>
</evidence>
<evidence type="ECO:0000256" key="5">
    <source>
        <dbReference type="ARBA" id="ARBA00023136"/>
    </source>
</evidence>
<evidence type="ECO:0000256" key="3">
    <source>
        <dbReference type="ARBA" id="ARBA00022692"/>
    </source>
</evidence>
<dbReference type="Proteomes" id="UP001517247">
    <property type="component" value="Unassembled WGS sequence"/>
</dbReference>
<feature type="transmembrane region" description="Helical" evidence="6">
    <location>
        <begin position="101"/>
        <end position="124"/>
    </location>
</feature>
<feature type="transmembrane region" description="Helical" evidence="6">
    <location>
        <begin position="46"/>
        <end position="64"/>
    </location>
</feature>
<accession>A0ABW9JDA4</accession>
<evidence type="ECO:0000256" key="1">
    <source>
        <dbReference type="ARBA" id="ARBA00004141"/>
    </source>
</evidence>
<name>A0ABW9JDA4_9SPHI</name>
<comment type="similarity">
    <text evidence="2">Belongs to the UPF0382 family.</text>
</comment>
<dbReference type="InterPro" id="IPR006696">
    <property type="entry name" value="DUF423"/>
</dbReference>
<dbReference type="Pfam" id="PF04241">
    <property type="entry name" value="DUF423"/>
    <property type="match status" value="1"/>
</dbReference>
<dbReference type="PANTHER" id="PTHR43461">
    <property type="entry name" value="TRANSMEMBRANE PROTEIN 256"/>
    <property type="match status" value="1"/>
</dbReference>
<evidence type="ECO:0000313" key="8">
    <source>
        <dbReference type="Proteomes" id="UP001517247"/>
    </source>
</evidence>
<evidence type="ECO:0000313" key="7">
    <source>
        <dbReference type="EMBL" id="MFN0257121.1"/>
    </source>
</evidence>
<protein>
    <submittedName>
        <fullName evidence="7">DUF423 domain-containing protein</fullName>
    </submittedName>
</protein>
<feature type="transmembrane region" description="Helical" evidence="6">
    <location>
        <begin position="70"/>
        <end position="89"/>
    </location>
</feature>
<organism evidence="7 8">
    <name type="scientific">Pedobacter ureilyticus</name>
    <dbReference type="NCBI Taxonomy" id="1393051"/>
    <lineage>
        <taxon>Bacteria</taxon>
        <taxon>Pseudomonadati</taxon>
        <taxon>Bacteroidota</taxon>
        <taxon>Sphingobacteriia</taxon>
        <taxon>Sphingobacteriales</taxon>
        <taxon>Sphingobacteriaceae</taxon>
        <taxon>Pedobacter</taxon>
    </lineage>
</organism>
<sequence>MTNNCVIATGAAFGILAIIFGAFGAHALKKVLSTEKLASFEVGVRYQTYSALFLILIGYNANVGLNLIQWAYYLVTFGTIFFSFSIYLLSLAEYLKKNFKFLGPITPLGGLLMILGWGCLLVSVI</sequence>
<evidence type="ECO:0000256" key="4">
    <source>
        <dbReference type="ARBA" id="ARBA00022989"/>
    </source>
</evidence>
<keyword evidence="5 6" id="KW-0472">Membrane</keyword>
<keyword evidence="8" id="KW-1185">Reference proteome</keyword>
<evidence type="ECO:0000256" key="2">
    <source>
        <dbReference type="ARBA" id="ARBA00009694"/>
    </source>
</evidence>